<feature type="transmembrane region" description="Helical" evidence="6">
    <location>
        <begin position="416"/>
        <end position="437"/>
    </location>
</feature>
<feature type="transmembrane region" description="Helical" evidence="6">
    <location>
        <begin position="75"/>
        <end position="97"/>
    </location>
</feature>
<gene>
    <name evidence="8" type="ORF">FJTKL_14136</name>
</gene>
<keyword evidence="2 6" id="KW-0812">Transmembrane</keyword>
<feature type="transmembrane region" description="Helical" evidence="6">
    <location>
        <begin position="383"/>
        <end position="404"/>
    </location>
</feature>
<feature type="transmembrane region" description="Helical" evidence="6">
    <location>
        <begin position="109"/>
        <end position="128"/>
    </location>
</feature>
<feature type="transmembrane region" description="Helical" evidence="6">
    <location>
        <begin position="140"/>
        <end position="162"/>
    </location>
</feature>
<sequence length="511" mass="57547">MSSTEKASPPSSAKLEEAQEPRSYRTEYSDGINDLSDEHREYLLQKHGTLDLDPIPDMSDADPYNWSQKKKVTNLFLVAFHAMMATFTAAAIMAAFVNIAKDLDIEVQSASYLTSLVIAILGGAPLFWRPLSQRYGRRPIFMISLICSLVGNIGCANAHSYATMCLCRAIVGFFICPAAAIGSGVVVETFFKDERARYMGIWTIFVTLGVPVAPFIFGFVALRVGYRWIYYILAITNAVQLILYFFFGPESRYIRGSQAPEDEKNKSDFKKQYMSFRRIDKTPMTWYDFVEPLVYAARPCVMLPAVAYAMEFLWTSIMTTVEIPQLFPELFGFNTQQNGLQMISVIVGTIVGEQIGGRMSDLWMSTRRRKLNGRSPEPEYRLWLSYFGFVLCVIGIVVFLVQLYNAGHTWNVTPLIGVGIAAAGNQVVTTVLVTYSVDCYRQDAASVGVFITFVRQIWGFIGPFCVNESKRFPQSIEEVGYRETAGIAVAMMVAFCVIPILLIQWRGRTWR</sequence>
<feature type="domain" description="Major facilitator superfamily (MFS) profile" evidence="7">
    <location>
        <begin position="74"/>
        <end position="508"/>
    </location>
</feature>
<dbReference type="InterPro" id="IPR011701">
    <property type="entry name" value="MFS"/>
</dbReference>
<dbReference type="InterPro" id="IPR036259">
    <property type="entry name" value="MFS_trans_sf"/>
</dbReference>
<dbReference type="Pfam" id="PF07690">
    <property type="entry name" value="MFS_1"/>
    <property type="match status" value="1"/>
</dbReference>
<dbReference type="EMBL" id="JBAWTH010000082">
    <property type="protein sequence ID" value="KAL2278795.1"/>
    <property type="molecule type" value="Genomic_DNA"/>
</dbReference>
<name>A0ABR4E8M9_9PEZI</name>
<accession>A0ABR4E8M9</accession>
<reference evidence="8 9" key="1">
    <citation type="submission" date="2024-03" db="EMBL/GenBank/DDBJ databases">
        <title>A high-quality draft genome sequence of Diaporthe vaccinii, a causative agent of upright dieback and viscid rot disease in cranberry plants.</title>
        <authorList>
            <person name="Sarrasin M."/>
            <person name="Lang B.F."/>
            <person name="Burger G."/>
        </authorList>
    </citation>
    <scope>NUCLEOTIDE SEQUENCE [LARGE SCALE GENOMIC DNA]</scope>
    <source>
        <strain evidence="8 9">IS7</strain>
    </source>
</reference>
<evidence type="ECO:0000256" key="6">
    <source>
        <dbReference type="SAM" id="Phobius"/>
    </source>
</evidence>
<dbReference type="PANTHER" id="PTHR23502">
    <property type="entry name" value="MAJOR FACILITATOR SUPERFAMILY"/>
    <property type="match status" value="1"/>
</dbReference>
<evidence type="ECO:0000256" key="2">
    <source>
        <dbReference type="ARBA" id="ARBA00022692"/>
    </source>
</evidence>
<feature type="transmembrane region" description="Helical" evidence="6">
    <location>
        <begin position="484"/>
        <end position="503"/>
    </location>
</feature>
<feature type="compositionally biased region" description="Polar residues" evidence="5">
    <location>
        <begin position="1"/>
        <end position="11"/>
    </location>
</feature>
<feature type="transmembrane region" description="Helical" evidence="6">
    <location>
        <begin position="168"/>
        <end position="187"/>
    </location>
</feature>
<keyword evidence="3 6" id="KW-1133">Transmembrane helix</keyword>
<dbReference type="PANTHER" id="PTHR23502:SF2">
    <property type="entry name" value="TRANSPORTER, PUTATIVE (AFU_ORTHOLOGUE AFUA_2G08910)-RELATED"/>
    <property type="match status" value="1"/>
</dbReference>
<dbReference type="SUPFAM" id="SSF103473">
    <property type="entry name" value="MFS general substrate transporter"/>
    <property type="match status" value="1"/>
</dbReference>
<feature type="compositionally biased region" description="Basic and acidic residues" evidence="5">
    <location>
        <begin position="14"/>
        <end position="28"/>
    </location>
</feature>
<dbReference type="Proteomes" id="UP001600888">
    <property type="component" value="Unassembled WGS sequence"/>
</dbReference>
<evidence type="ECO:0000313" key="9">
    <source>
        <dbReference type="Proteomes" id="UP001600888"/>
    </source>
</evidence>
<feature type="transmembrane region" description="Helical" evidence="6">
    <location>
        <begin position="444"/>
        <end position="464"/>
    </location>
</feature>
<organism evidence="8 9">
    <name type="scientific">Diaporthe vaccinii</name>
    <dbReference type="NCBI Taxonomy" id="105482"/>
    <lineage>
        <taxon>Eukaryota</taxon>
        <taxon>Fungi</taxon>
        <taxon>Dikarya</taxon>
        <taxon>Ascomycota</taxon>
        <taxon>Pezizomycotina</taxon>
        <taxon>Sordariomycetes</taxon>
        <taxon>Sordariomycetidae</taxon>
        <taxon>Diaporthales</taxon>
        <taxon>Diaporthaceae</taxon>
        <taxon>Diaporthe</taxon>
        <taxon>Diaporthe eres species complex</taxon>
    </lineage>
</organism>
<proteinExistence type="predicted"/>
<comment type="caution">
    <text evidence="8">The sequence shown here is derived from an EMBL/GenBank/DDBJ whole genome shotgun (WGS) entry which is preliminary data.</text>
</comment>
<feature type="region of interest" description="Disordered" evidence="5">
    <location>
        <begin position="1"/>
        <end position="32"/>
    </location>
</feature>
<evidence type="ECO:0000256" key="3">
    <source>
        <dbReference type="ARBA" id="ARBA00022989"/>
    </source>
</evidence>
<dbReference type="Gene3D" id="1.20.1250.20">
    <property type="entry name" value="MFS general substrate transporter like domains"/>
    <property type="match status" value="1"/>
</dbReference>
<dbReference type="PROSITE" id="PS50850">
    <property type="entry name" value="MFS"/>
    <property type="match status" value="1"/>
</dbReference>
<evidence type="ECO:0000313" key="8">
    <source>
        <dbReference type="EMBL" id="KAL2278795.1"/>
    </source>
</evidence>
<feature type="transmembrane region" description="Helical" evidence="6">
    <location>
        <begin position="199"/>
        <end position="222"/>
    </location>
</feature>
<evidence type="ECO:0000259" key="7">
    <source>
        <dbReference type="PROSITE" id="PS50850"/>
    </source>
</evidence>
<dbReference type="InterPro" id="IPR020846">
    <property type="entry name" value="MFS_dom"/>
</dbReference>
<feature type="transmembrane region" description="Helical" evidence="6">
    <location>
        <begin position="228"/>
        <end position="247"/>
    </location>
</feature>
<comment type="subcellular location">
    <subcellularLocation>
        <location evidence="1">Membrane</location>
        <topology evidence="1">Multi-pass membrane protein</topology>
    </subcellularLocation>
</comment>
<evidence type="ECO:0000256" key="4">
    <source>
        <dbReference type="ARBA" id="ARBA00023136"/>
    </source>
</evidence>
<evidence type="ECO:0000256" key="5">
    <source>
        <dbReference type="SAM" id="MobiDB-lite"/>
    </source>
</evidence>
<keyword evidence="9" id="KW-1185">Reference proteome</keyword>
<evidence type="ECO:0000256" key="1">
    <source>
        <dbReference type="ARBA" id="ARBA00004141"/>
    </source>
</evidence>
<keyword evidence="4 6" id="KW-0472">Membrane</keyword>
<protein>
    <recommendedName>
        <fullName evidence="7">Major facilitator superfamily (MFS) profile domain-containing protein</fullName>
    </recommendedName>
</protein>